<comment type="caution">
    <text evidence="13">The sequence shown here is derived from an EMBL/GenBank/DDBJ whole genome shotgun (WGS) entry which is preliminary data.</text>
</comment>
<dbReference type="SUPFAM" id="SSF54919">
    <property type="entry name" value="Nucleoside diphosphate kinase, NDK"/>
    <property type="match status" value="1"/>
</dbReference>
<dbReference type="GO" id="GO:0005524">
    <property type="term" value="F:ATP binding"/>
    <property type="evidence" value="ECO:0007669"/>
    <property type="project" value="UniProtKB-KW"/>
</dbReference>
<evidence type="ECO:0000256" key="9">
    <source>
        <dbReference type="ARBA" id="ARBA00022842"/>
    </source>
</evidence>
<protein>
    <recommendedName>
        <fullName evidence="3">nucleoside-diphosphate kinase</fullName>
        <ecNumber evidence="3">2.7.4.6</ecNumber>
    </recommendedName>
</protein>
<dbReference type="InterPro" id="IPR034907">
    <property type="entry name" value="NDK-like_dom"/>
</dbReference>
<evidence type="ECO:0000256" key="7">
    <source>
        <dbReference type="ARBA" id="ARBA00022777"/>
    </source>
</evidence>
<evidence type="ECO:0000259" key="12">
    <source>
        <dbReference type="SMART" id="SM00562"/>
    </source>
</evidence>
<keyword evidence="8" id="KW-0067">ATP-binding</keyword>
<dbReference type="FunFam" id="3.30.70.141:FF:000017">
    <property type="entry name" value="Nucleoside diphosphate kinase"/>
    <property type="match status" value="1"/>
</dbReference>
<evidence type="ECO:0000256" key="11">
    <source>
        <dbReference type="PROSITE-ProRule" id="PRU00706"/>
    </source>
</evidence>
<evidence type="ECO:0000256" key="6">
    <source>
        <dbReference type="ARBA" id="ARBA00022741"/>
    </source>
</evidence>
<evidence type="ECO:0000256" key="8">
    <source>
        <dbReference type="ARBA" id="ARBA00022840"/>
    </source>
</evidence>
<dbReference type="InterPro" id="IPR036850">
    <property type="entry name" value="NDK-like_dom_sf"/>
</dbReference>
<gene>
    <name evidence="13" type="ORF">A3A71_00955</name>
</gene>
<keyword evidence="9" id="KW-0460">Magnesium</keyword>
<sequence>MRIEQTLVLIKPDAIERSLVGRVITHFEQRGLKLLGLKMLVASKELAKSHYGDFVERYTVKLGAEKANSIMDEMVGFLTSGPIIAMVVEGIGAVAVVRKIVGSTYPSEAAAGTIRGDFAHVSQDYANAKGITVKNLVHASGSPEEAEIEVKLWFAESELIQYDSVHDRHVL</sequence>
<comment type="similarity">
    <text evidence="2 11">Belongs to the NDK family.</text>
</comment>
<dbReference type="STRING" id="1797471.A3A71_00955"/>
<dbReference type="PANTHER" id="PTHR11349">
    <property type="entry name" value="NUCLEOSIDE DIPHOSPHATE KINASE"/>
    <property type="match status" value="1"/>
</dbReference>
<dbReference type="SMART" id="SM00562">
    <property type="entry name" value="NDK"/>
    <property type="match status" value="1"/>
</dbReference>
<evidence type="ECO:0000256" key="1">
    <source>
        <dbReference type="ARBA" id="ARBA00001946"/>
    </source>
</evidence>
<comment type="cofactor">
    <cofactor evidence="1">
        <name>Mg(2+)</name>
        <dbReference type="ChEBI" id="CHEBI:18420"/>
    </cofactor>
</comment>
<dbReference type="GO" id="GO:0004550">
    <property type="term" value="F:nucleoside diphosphate kinase activity"/>
    <property type="evidence" value="ECO:0007669"/>
    <property type="project" value="UniProtKB-EC"/>
</dbReference>
<evidence type="ECO:0000256" key="4">
    <source>
        <dbReference type="ARBA" id="ARBA00022679"/>
    </source>
</evidence>
<dbReference type="AlphaFoldDB" id="A0A1F5EBD9"/>
<dbReference type="EC" id="2.7.4.6" evidence="3"/>
<dbReference type="EMBL" id="MEZX01000002">
    <property type="protein sequence ID" value="OGD64610.1"/>
    <property type="molecule type" value="Genomic_DNA"/>
</dbReference>
<evidence type="ECO:0000256" key="5">
    <source>
        <dbReference type="ARBA" id="ARBA00022723"/>
    </source>
</evidence>
<feature type="domain" description="Nucleoside diphosphate kinase-like" evidence="12">
    <location>
        <begin position="3"/>
        <end position="161"/>
    </location>
</feature>
<name>A0A1F5EBD9_9BACT</name>
<proteinExistence type="inferred from homology"/>
<organism evidence="13 14">
    <name type="scientific">Candidatus Berkelbacteria bacterium RIFCSPLOWO2_01_FULL_50_28</name>
    <dbReference type="NCBI Taxonomy" id="1797471"/>
    <lineage>
        <taxon>Bacteria</taxon>
        <taxon>Candidatus Berkelbacteria</taxon>
    </lineage>
</organism>
<keyword evidence="4" id="KW-0808">Transferase</keyword>
<dbReference type="GO" id="GO:0009117">
    <property type="term" value="P:nucleotide metabolic process"/>
    <property type="evidence" value="ECO:0007669"/>
    <property type="project" value="UniProtKB-KW"/>
</dbReference>
<dbReference type="PROSITE" id="PS51374">
    <property type="entry name" value="NDPK_LIKE"/>
    <property type="match status" value="1"/>
</dbReference>
<accession>A0A1F5EBD9</accession>
<dbReference type="Proteomes" id="UP000177481">
    <property type="component" value="Unassembled WGS sequence"/>
</dbReference>
<dbReference type="Pfam" id="PF00334">
    <property type="entry name" value="NDK"/>
    <property type="match status" value="1"/>
</dbReference>
<keyword evidence="10" id="KW-0546">Nucleotide metabolism</keyword>
<evidence type="ECO:0000256" key="2">
    <source>
        <dbReference type="ARBA" id="ARBA00008142"/>
    </source>
</evidence>
<evidence type="ECO:0000313" key="14">
    <source>
        <dbReference type="Proteomes" id="UP000177481"/>
    </source>
</evidence>
<reference evidence="13 14" key="1">
    <citation type="journal article" date="2016" name="Nat. Commun.">
        <title>Thousands of microbial genomes shed light on interconnected biogeochemical processes in an aquifer system.</title>
        <authorList>
            <person name="Anantharaman K."/>
            <person name="Brown C.T."/>
            <person name="Hug L.A."/>
            <person name="Sharon I."/>
            <person name="Castelle C.J."/>
            <person name="Probst A.J."/>
            <person name="Thomas B.C."/>
            <person name="Singh A."/>
            <person name="Wilkins M.J."/>
            <person name="Karaoz U."/>
            <person name="Brodie E.L."/>
            <person name="Williams K.H."/>
            <person name="Hubbard S.S."/>
            <person name="Banfield J.F."/>
        </authorList>
    </citation>
    <scope>NUCLEOTIDE SEQUENCE [LARGE SCALE GENOMIC DNA]</scope>
</reference>
<evidence type="ECO:0000313" key="13">
    <source>
        <dbReference type="EMBL" id="OGD64610.1"/>
    </source>
</evidence>
<dbReference type="Gene3D" id="3.30.70.141">
    <property type="entry name" value="Nucleoside diphosphate kinase-like domain"/>
    <property type="match status" value="1"/>
</dbReference>
<keyword evidence="6" id="KW-0547">Nucleotide-binding</keyword>
<dbReference type="GO" id="GO:0046872">
    <property type="term" value="F:metal ion binding"/>
    <property type="evidence" value="ECO:0007669"/>
    <property type="project" value="UniProtKB-KW"/>
</dbReference>
<keyword evidence="5" id="KW-0479">Metal-binding</keyword>
<keyword evidence="7 13" id="KW-0418">Kinase</keyword>
<evidence type="ECO:0000256" key="3">
    <source>
        <dbReference type="ARBA" id="ARBA00012966"/>
    </source>
</evidence>
<comment type="caution">
    <text evidence="11">Lacks conserved residue(s) required for the propagation of feature annotation.</text>
</comment>
<evidence type="ECO:0000256" key="10">
    <source>
        <dbReference type="ARBA" id="ARBA00023080"/>
    </source>
</evidence>